<dbReference type="PROSITE" id="PS51257">
    <property type="entry name" value="PROKAR_LIPOPROTEIN"/>
    <property type="match status" value="1"/>
</dbReference>
<feature type="domain" description="BON" evidence="2">
    <location>
        <begin position="122"/>
        <end position="190"/>
    </location>
</feature>
<dbReference type="Gene3D" id="3.30.1340.30">
    <property type="match status" value="1"/>
</dbReference>
<evidence type="ECO:0000313" key="3">
    <source>
        <dbReference type="EMBL" id="UXY16746.1"/>
    </source>
</evidence>
<organism evidence="3 4">
    <name type="scientific">Chitiniphilus purpureus</name>
    <dbReference type="NCBI Taxonomy" id="2981137"/>
    <lineage>
        <taxon>Bacteria</taxon>
        <taxon>Pseudomonadati</taxon>
        <taxon>Pseudomonadota</taxon>
        <taxon>Betaproteobacteria</taxon>
        <taxon>Neisseriales</taxon>
        <taxon>Chitinibacteraceae</taxon>
        <taxon>Chitiniphilus</taxon>
    </lineage>
</organism>
<proteinExistence type="predicted"/>
<name>A0ABY6DUK9_9NEIS</name>
<accession>A0ABY6DUK9</accession>
<dbReference type="EMBL" id="CP106753">
    <property type="protein sequence ID" value="UXY16746.1"/>
    <property type="molecule type" value="Genomic_DNA"/>
</dbReference>
<feature type="domain" description="BON" evidence="2">
    <location>
        <begin position="36"/>
        <end position="113"/>
    </location>
</feature>
<dbReference type="PANTHER" id="PTHR34606:SF4">
    <property type="entry name" value="OUTER MEMBRANE LIPOPROTEIN DOLP"/>
    <property type="match status" value="1"/>
</dbReference>
<dbReference type="Proteomes" id="UP001061302">
    <property type="component" value="Chromosome"/>
</dbReference>
<sequence>MKQRLVALAAVAVLGLSACVPAVFVAGAAVGALVGSDPRNAQTIKSDIDIGAGISARVIDTYRERAHVNVNVFNGRVLLTGELPDEAARQNVAQVASTWPGARVVYNETVAAPPSTPTERLNDTQLTARVKATILSDAGNASALHFLVTTERGTVYLMGLASAELTERAARSASYVQGVNRVVKYVEVMPEQQNK</sequence>
<protein>
    <submittedName>
        <fullName evidence="3">BON domain-containing protein</fullName>
    </submittedName>
</protein>
<keyword evidence="1" id="KW-0732">Signal</keyword>
<feature type="signal peptide" evidence="1">
    <location>
        <begin position="1"/>
        <end position="22"/>
    </location>
</feature>
<dbReference type="PROSITE" id="PS50914">
    <property type="entry name" value="BON"/>
    <property type="match status" value="2"/>
</dbReference>
<reference evidence="3" key="1">
    <citation type="submission" date="2022-10" db="EMBL/GenBank/DDBJ databases">
        <title>Chitiniphilus purpureus sp. nov., a novel chitin-degrading bacterium isolated from crawfish pond sediment.</title>
        <authorList>
            <person name="Li K."/>
        </authorList>
    </citation>
    <scope>NUCLEOTIDE SEQUENCE</scope>
    <source>
        <strain evidence="3">CD1</strain>
    </source>
</reference>
<gene>
    <name evidence="3" type="ORF">N8I74_06915</name>
</gene>
<evidence type="ECO:0000259" key="2">
    <source>
        <dbReference type="PROSITE" id="PS50914"/>
    </source>
</evidence>
<dbReference type="InterPro" id="IPR051686">
    <property type="entry name" value="Lipoprotein_DolP"/>
</dbReference>
<feature type="chain" id="PRO_5045228993" evidence="1">
    <location>
        <begin position="23"/>
        <end position="195"/>
    </location>
</feature>
<dbReference type="RefSeq" id="WP_263126136.1">
    <property type="nucleotide sequence ID" value="NZ_CP106753.1"/>
</dbReference>
<evidence type="ECO:0000313" key="4">
    <source>
        <dbReference type="Proteomes" id="UP001061302"/>
    </source>
</evidence>
<dbReference type="PANTHER" id="PTHR34606">
    <property type="entry name" value="BON DOMAIN-CONTAINING PROTEIN"/>
    <property type="match status" value="1"/>
</dbReference>
<keyword evidence="4" id="KW-1185">Reference proteome</keyword>
<dbReference type="InterPro" id="IPR007055">
    <property type="entry name" value="BON_dom"/>
</dbReference>
<evidence type="ECO:0000256" key="1">
    <source>
        <dbReference type="SAM" id="SignalP"/>
    </source>
</evidence>
<dbReference type="Pfam" id="PF04972">
    <property type="entry name" value="BON"/>
    <property type="match status" value="2"/>
</dbReference>